<dbReference type="PATRIC" id="fig|1619046.3.peg.16"/>
<organism evidence="2 3">
    <name type="scientific">Candidatus Magasanikbacteria bacterium GW2011_GWC2_37_14</name>
    <dbReference type="NCBI Taxonomy" id="1619046"/>
    <lineage>
        <taxon>Bacteria</taxon>
        <taxon>Candidatus Magasanikiibacteriota</taxon>
    </lineage>
</organism>
<dbReference type="EMBL" id="LBSX01000001">
    <property type="protein sequence ID" value="KKQ28165.1"/>
    <property type="molecule type" value="Genomic_DNA"/>
</dbReference>
<accession>A0A0G0GPT3</accession>
<dbReference type="AlphaFoldDB" id="A0A0G0GPT3"/>
<feature type="transmembrane region" description="Helical" evidence="1">
    <location>
        <begin position="64"/>
        <end position="81"/>
    </location>
</feature>
<feature type="transmembrane region" description="Helical" evidence="1">
    <location>
        <begin position="241"/>
        <end position="265"/>
    </location>
</feature>
<feature type="transmembrane region" description="Helical" evidence="1">
    <location>
        <begin position="34"/>
        <end position="52"/>
    </location>
</feature>
<dbReference type="Proteomes" id="UP000034849">
    <property type="component" value="Unassembled WGS sequence"/>
</dbReference>
<evidence type="ECO:0000313" key="2">
    <source>
        <dbReference type="EMBL" id="KKQ28165.1"/>
    </source>
</evidence>
<protein>
    <submittedName>
        <fullName evidence="2">Uncharacterized protein</fullName>
    </submittedName>
</protein>
<reference evidence="2 3" key="1">
    <citation type="journal article" date="2015" name="Nature">
        <title>rRNA introns, odd ribosomes, and small enigmatic genomes across a large radiation of phyla.</title>
        <authorList>
            <person name="Brown C.T."/>
            <person name="Hug L.A."/>
            <person name="Thomas B.C."/>
            <person name="Sharon I."/>
            <person name="Castelle C.J."/>
            <person name="Singh A."/>
            <person name="Wilkins M.J."/>
            <person name="Williams K.H."/>
            <person name="Banfield J.F."/>
        </authorList>
    </citation>
    <scope>NUCLEOTIDE SEQUENCE [LARGE SCALE GENOMIC DNA]</scope>
</reference>
<feature type="transmembrane region" description="Helical" evidence="1">
    <location>
        <begin position="356"/>
        <end position="374"/>
    </location>
</feature>
<feature type="transmembrane region" description="Helical" evidence="1">
    <location>
        <begin position="197"/>
        <end position="221"/>
    </location>
</feature>
<dbReference type="Pfam" id="PF13687">
    <property type="entry name" value="DUF4153"/>
    <property type="match status" value="1"/>
</dbReference>
<keyword evidence="1" id="KW-0472">Membrane</keyword>
<keyword evidence="1" id="KW-0812">Transmembrane</keyword>
<sequence length="514" mass="58667">MAIKNPRFIRLAYVALALLAAILFEQLVVQSESWGMGVFLMIVFLGLGFASLTKYTNHLNNRWALWLLVPIYILAFDLMLYNNALVVYFLPLVIFVLVIFFAIVLTVRNESKFVFYFKNIPVVKNVFVGIKNLGLVFGDLFSWKKEDKHSEIYKQVAVGLIVAAPVLLLFTLLFAGADKVFSSGLERIFRINIDLDFHLVAQIIRTIILTFLASAFFYTLISHENALKDGIKIRQKISFTIASVVLLSVNILFAIFVFIQIKYLFGAHDFVISNGLTFAEYARSGFFQLVWVMIFSAILLLVFYHSSAHHGKNNFVSALKLLLILQIFVIALSALKRMNLYQAEYGYTTLRLYVEWFIYFAGVVYFTLGLAIITNYSFRKFFYGGLILSLVVFTLVASLNVDAIIAKKNIDRFLTENKKMDLRYLMFSLSADSIPEIVRLNQYIGLKKVEPLEVNRKEVVDPGIIDKSNIHTLAPWYSAELNHKRNRLYSQMISLSHFNLGAQRALNSINSIGL</sequence>
<feature type="transmembrane region" description="Helical" evidence="1">
    <location>
        <begin position="316"/>
        <end position="336"/>
    </location>
</feature>
<name>A0A0G0GPT3_9BACT</name>
<feature type="transmembrane region" description="Helical" evidence="1">
    <location>
        <begin position="156"/>
        <end position="177"/>
    </location>
</feature>
<feature type="transmembrane region" description="Helical" evidence="1">
    <location>
        <begin position="87"/>
        <end position="107"/>
    </location>
</feature>
<feature type="transmembrane region" description="Helical" evidence="1">
    <location>
        <begin position="381"/>
        <end position="401"/>
    </location>
</feature>
<evidence type="ECO:0000313" key="3">
    <source>
        <dbReference type="Proteomes" id="UP000034849"/>
    </source>
</evidence>
<keyword evidence="1" id="KW-1133">Transmembrane helix</keyword>
<feature type="transmembrane region" description="Helical" evidence="1">
    <location>
        <begin position="285"/>
        <end position="304"/>
    </location>
</feature>
<evidence type="ECO:0000256" key="1">
    <source>
        <dbReference type="SAM" id="Phobius"/>
    </source>
</evidence>
<dbReference type="STRING" id="1619046.US42_C0001G0016"/>
<dbReference type="InterPro" id="IPR025291">
    <property type="entry name" value="DUF4153"/>
</dbReference>
<gene>
    <name evidence="2" type="ORF">US42_C0001G0016</name>
</gene>
<comment type="caution">
    <text evidence="2">The sequence shown here is derived from an EMBL/GenBank/DDBJ whole genome shotgun (WGS) entry which is preliminary data.</text>
</comment>
<proteinExistence type="predicted"/>